<reference evidence="1 2" key="1">
    <citation type="journal article" date="2012" name="Genome Biol.">
        <title>Sequencing three crocodilian genomes to illuminate the evolution of archosaurs and amniotes.</title>
        <authorList>
            <person name="St John J.A."/>
            <person name="Braun E.L."/>
            <person name="Isberg S.R."/>
            <person name="Miles L.G."/>
            <person name="Chong A.Y."/>
            <person name="Gongora J."/>
            <person name="Dalzell P."/>
            <person name="Moran C."/>
            <person name="Bed'hom B."/>
            <person name="Abzhanov A."/>
            <person name="Burgess S.C."/>
            <person name="Cooksey A.M."/>
            <person name="Castoe T.A."/>
            <person name="Crawford N.G."/>
            <person name="Densmore L.D."/>
            <person name="Drew J.C."/>
            <person name="Edwards S.V."/>
            <person name="Faircloth B.C."/>
            <person name="Fujita M.K."/>
            <person name="Greenwold M.J."/>
            <person name="Hoffmann F.G."/>
            <person name="Howard J.M."/>
            <person name="Iguchi T."/>
            <person name="Janes D.E."/>
            <person name="Khan S.Y."/>
            <person name="Kohno S."/>
            <person name="de Koning A.J."/>
            <person name="Lance S.L."/>
            <person name="McCarthy F.M."/>
            <person name="McCormack J.E."/>
            <person name="Merchant M.E."/>
            <person name="Peterson D.G."/>
            <person name="Pollock D.D."/>
            <person name="Pourmand N."/>
            <person name="Raney B.J."/>
            <person name="Roessler K.A."/>
            <person name="Sanford J.R."/>
            <person name="Sawyer R.H."/>
            <person name="Schmidt C.J."/>
            <person name="Triplett E.W."/>
            <person name="Tuberville T.D."/>
            <person name="Venegas-Anaya M."/>
            <person name="Howard J.T."/>
            <person name="Jarvis E.D."/>
            <person name="Guillette L.J.Jr."/>
            <person name="Glenn T.C."/>
            <person name="Green R.E."/>
            <person name="Ray D.A."/>
        </authorList>
    </citation>
    <scope>NUCLEOTIDE SEQUENCE [LARGE SCALE GENOMIC DNA]</scope>
    <source>
        <strain evidence="1">KSC_2009_1</strain>
    </source>
</reference>
<organism evidence="1 2">
    <name type="scientific">Alligator mississippiensis</name>
    <name type="common">American alligator</name>
    <dbReference type="NCBI Taxonomy" id="8496"/>
    <lineage>
        <taxon>Eukaryota</taxon>
        <taxon>Metazoa</taxon>
        <taxon>Chordata</taxon>
        <taxon>Craniata</taxon>
        <taxon>Vertebrata</taxon>
        <taxon>Euteleostomi</taxon>
        <taxon>Archelosauria</taxon>
        <taxon>Archosauria</taxon>
        <taxon>Crocodylia</taxon>
        <taxon>Alligatoridae</taxon>
        <taxon>Alligatorinae</taxon>
        <taxon>Alligator</taxon>
    </lineage>
</organism>
<protein>
    <submittedName>
        <fullName evidence="1">Uncharacterized protein</fullName>
    </submittedName>
</protein>
<proteinExistence type="predicted"/>
<dbReference type="EMBL" id="AKHW03006853">
    <property type="protein sequence ID" value="KYO18246.1"/>
    <property type="molecule type" value="Genomic_DNA"/>
</dbReference>
<keyword evidence="2" id="KW-1185">Reference proteome</keyword>
<gene>
    <name evidence="1" type="ORF">Y1Q_0011798</name>
</gene>
<dbReference type="AlphaFoldDB" id="A0A151M1B5"/>
<evidence type="ECO:0000313" key="2">
    <source>
        <dbReference type="Proteomes" id="UP000050525"/>
    </source>
</evidence>
<comment type="caution">
    <text evidence="1">The sequence shown here is derived from an EMBL/GenBank/DDBJ whole genome shotgun (WGS) entry which is preliminary data.</text>
</comment>
<evidence type="ECO:0000313" key="1">
    <source>
        <dbReference type="EMBL" id="KYO18246.1"/>
    </source>
</evidence>
<sequence>MAPGIRWRERPCAACSVRALRTSYLPAETDQMLSTERTIDLTNPNTLNWESRAAFPAACCIPSFSVC</sequence>
<name>A0A151M1B5_ALLMI</name>
<dbReference type="Proteomes" id="UP000050525">
    <property type="component" value="Unassembled WGS sequence"/>
</dbReference>
<accession>A0A151M1B5</accession>